<dbReference type="PANTHER" id="PTHR10566:SF113">
    <property type="entry name" value="PROTEIN ACTIVITY OF BC1 COMPLEX KINASE 7, CHLOROPLASTIC"/>
    <property type="match status" value="1"/>
</dbReference>
<keyword evidence="2" id="KW-0472">Membrane</keyword>
<organism evidence="4 5">
    <name type="scientific">Fundicoccus culcitae</name>
    <dbReference type="NCBI Taxonomy" id="2969821"/>
    <lineage>
        <taxon>Bacteria</taxon>
        <taxon>Bacillati</taxon>
        <taxon>Bacillota</taxon>
        <taxon>Bacilli</taxon>
        <taxon>Lactobacillales</taxon>
        <taxon>Aerococcaceae</taxon>
        <taxon>Fundicoccus</taxon>
    </lineage>
</organism>
<accession>A0ABY5P6J8</accession>
<keyword evidence="2" id="KW-0812">Transmembrane</keyword>
<keyword evidence="2" id="KW-1133">Transmembrane helix</keyword>
<keyword evidence="5" id="KW-1185">Reference proteome</keyword>
<name>A0ABY5P6J8_9LACT</name>
<protein>
    <submittedName>
        <fullName evidence="4">AarF/UbiB family protein</fullName>
    </submittedName>
</protein>
<feature type="transmembrane region" description="Helical" evidence="2">
    <location>
        <begin position="504"/>
        <end position="526"/>
    </location>
</feature>
<dbReference type="SUPFAM" id="SSF56112">
    <property type="entry name" value="Protein kinase-like (PK-like)"/>
    <property type="match status" value="1"/>
</dbReference>
<evidence type="ECO:0000313" key="5">
    <source>
        <dbReference type="Proteomes" id="UP001315967"/>
    </source>
</evidence>
<evidence type="ECO:0000256" key="2">
    <source>
        <dbReference type="SAM" id="Phobius"/>
    </source>
</evidence>
<dbReference type="InterPro" id="IPR004147">
    <property type="entry name" value="ABC1_dom"/>
</dbReference>
<dbReference type="CDD" id="cd05121">
    <property type="entry name" value="ABC1_ADCK3-like"/>
    <property type="match status" value="1"/>
</dbReference>
<gene>
    <name evidence="4" type="ORF">NRE15_01545</name>
</gene>
<dbReference type="InterPro" id="IPR000719">
    <property type="entry name" value="Prot_kinase_dom"/>
</dbReference>
<comment type="similarity">
    <text evidence="1">Belongs to the protein kinase superfamily. ADCK protein kinase family.</text>
</comment>
<dbReference type="Proteomes" id="UP001315967">
    <property type="component" value="Chromosome"/>
</dbReference>
<dbReference type="PROSITE" id="PS50011">
    <property type="entry name" value="PROTEIN_KINASE_DOM"/>
    <property type="match status" value="1"/>
</dbReference>
<dbReference type="EMBL" id="CP102453">
    <property type="protein sequence ID" value="UUX34361.1"/>
    <property type="molecule type" value="Genomic_DNA"/>
</dbReference>
<evidence type="ECO:0000259" key="3">
    <source>
        <dbReference type="PROSITE" id="PS50011"/>
    </source>
</evidence>
<dbReference type="RefSeq" id="WP_313793864.1">
    <property type="nucleotide sequence ID" value="NZ_CP102453.1"/>
</dbReference>
<reference evidence="4 5" key="1">
    <citation type="submission" date="2022-08" db="EMBL/GenBank/DDBJ databases">
        <title>Aerococcaceae sp. nov isolated from spoiled eye mask.</title>
        <authorList>
            <person name="Zhou G."/>
            <person name="Xie X.-B."/>
            <person name="Shi Q.-S."/>
            <person name="Wang Y.-S."/>
            <person name="Wen X."/>
            <person name="Peng H."/>
            <person name="Yang X.-J."/>
            <person name="Tao H.-B."/>
            <person name="Huang X.-M."/>
        </authorList>
    </citation>
    <scope>NUCLEOTIDE SEQUENCE [LARGE SCALE GENOMIC DNA]</scope>
    <source>
        <strain evidence="5">DM20194951</strain>
    </source>
</reference>
<evidence type="ECO:0000313" key="4">
    <source>
        <dbReference type="EMBL" id="UUX34361.1"/>
    </source>
</evidence>
<proteinExistence type="inferred from homology"/>
<evidence type="ECO:0000256" key="1">
    <source>
        <dbReference type="ARBA" id="ARBA00009670"/>
    </source>
</evidence>
<dbReference type="PANTHER" id="PTHR10566">
    <property type="entry name" value="CHAPERONE-ACTIVITY OF BC1 COMPLEX CABC1 -RELATED"/>
    <property type="match status" value="1"/>
</dbReference>
<dbReference type="InterPro" id="IPR050154">
    <property type="entry name" value="UbiB_kinase"/>
</dbReference>
<dbReference type="Pfam" id="PF03109">
    <property type="entry name" value="ABC1"/>
    <property type="match status" value="1"/>
</dbReference>
<feature type="domain" description="Protein kinase" evidence="3">
    <location>
        <begin position="85"/>
        <end position="439"/>
    </location>
</feature>
<sequence>MATNAERLREIINVFASYGFTELYRRNFKKQTVEESATNLRLAFEELGPSFIKIGQTLATRNDLLSEPYINELQKLQNSSPSFPYEEADKVFQGEFGQSIKATFKNVNEKPIATGSIAQVHYAELDDGTAVIIKVQRPHIQEKLIRDIDLFIRVINRIPSIFTDIIIDPVLVLQDIRQQSVIELNFILEAQALIKFKKNHRERTMIKTPEIYLDYVSEKILVQEYIEGYDLTQVQAIKDAGYDMDEVAEKIVTTFLYQVFTDGYYHADPHPGNIIIDNGKIVYIDFGIMGDIPPMYQTLLINLLESLVLHDIDQLMQIILIVCQSHGEINEVDLYRDLKLLYNRYLTSGFWKMNLNDMFRDLMKIALAYKLTFPHEFVQLAKTVVIIQGIAQNLSPEMDFMKLFEKYITSSNKISIDKYLNREKLLRQASRTAKATVNFPVKIDQLLDNLNNERLGINLQVPKVESYIREINQMLNRLVIGILLASIIISAGLIASSATSERLINFGVLFFIIGIVMAAYLLYSFIRSRHK</sequence>
<dbReference type="InterPro" id="IPR011009">
    <property type="entry name" value="Kinase-like_dom_sf"/>
</dbReference>
<feature type="transmembrane region" description="Helical" evidence="2">
    <location>
        <begin position="478"/>
        <end position="498"/>
    </location>
</feature>